<reference evidence="1 2" key="1">
    <citation type="submission" date="2018-08" db="EMBL/GenBank/DDBJ databases">
        <title>A genome reference for cultivated species of the human gut microbiota.</title>
        <authorList>
            <person name="Zou Y."/>
            <person name="Xue W."/>
            <person name="Luo G."/>
        </authorList>
    </citation>
    <scope>NUCLEOTIDE SEQUENCE [LARGE SCALE GENOMIC DNA]</scope>
    <source>
        <strain evidence="1 2">TF08-14</strain>
    </source>
</reference>
<proteinExistence type="predicted"/>
<organism evidence="1 2">
    <name type="scientific">Collinsella tanakaei</name>
    <dbReference type="NCBI Taxonomy" id="626935"/>
    <lineage>
        <taxon>Bacteria</taxon>
        <taxon>Bacillati</taxon>
        <taxon>Actinomycetota</taxon>
        <taxon>Coriobacteriia</taxon>
        <taxon>Coriobacteriales</taxon>
        <taxon>Coriobacteriaceae</taxon>
        <taxon>Collinsella</taxon>
    </lineage>
</organism>
<comment type="caution">
    <text evidence="1">The sequence shown here is derived from an EMBL/GenBank/DDBJ whole genome shotgun (WGS) entry which is preliminary data.</text>
</comment>
<accession>A0A3E4QSJ0</accession>
<gene>
    <name evidence="1" type="ORF">DXC81_06085</name>
</gene>
<dbReference type="AlphaFoldDB" id="A0A3E4QSJ0"/>
<dbReference type="RefSeq" id="WP_117679647.1">
    <property type="nucleotide sequence ID" value="NZ_QSRJ01000006.1"/>
</dbReference>
<evidence type="ECO:0000313" key="1">
    <source>
        <dbReference type="EMBL" id="RGL10150.1"/>
    </source>
</evidence>
<name>A0A3E4QSJ0_9ACTN</name>
<dbReference type="Proteomes" id="UP000260943">
    <property type="component" value="Unassembled WGS sequence"/>
</dbReference>
<protein>
    <submittedName>
        <fullName evidence="1">Uncharacterized protein</fullName>
    </submittedName>
</protein>
<dbReference type="EMBL" id="QSRJ01000006">
    <property type="protein sequence ID" value="RGL10150.1"/>
    <property type="molecule type" value="Genomic_DNA"/>
</dbReference>
<evidence type="ECO:0000313" key="2">
    <source>
        <dbReference type="Proteomes" id="UP000260943"/>
    </source>
</evidence>
<sequence length="72" mass="8197">MLSSIARIVADHTDSDASRRTIKATLDIRSDLTTSEQEQYQLAYRSNDTDEEKPFAAPRILLISPDSDPWSW</sequence>